<name>A0AAV6JB41_9ERIC</name>
<accession>A0AAV6JB41</accession>
<evidence type="ECO:0000313" key="1">
    <source>
        <dbReference type="EMBL" id="KAG5536874.1"/>
    </source>
</evidence>
<reference evidence="1" key="1">
    <citation type="submission" date="2020-08" db="EMBL/GenBank/DDBJ databases">
        <title>Plant Genome Project.</title>
        <authorList>
            <person name="Zhang R.-G."/>
        </authorList>
    </citation>
    <scope>NUCLEOTIDE SEQUENCE</scope>
    <source>
        <strain evidence="1">WSP0</strain>
        <tissue evidence="1">Leaf</tissue>
    </source>
</reference>
<proteinExistence type="predicted"/>
<dbReference type="EMBL" id="JACTNZ010000008">
    <property type="protein sequence ID" value="KAG5536874.1"/>
    <property type="molecule type" value="Genomic_DNA"/>
</dbReference>
<sequence length="316" mass="35676">MKAMRRMVTDLHFDLLKYVMILMVKAAGGASNLARAISVCSVFSKVADDADVLKAVCFQGVSVYNCGGLFQQTNGLLHRCAQVGNAAAQYLLAKVILMSSSQLLATVMKVGHTSSGSRRVILTEFLHKMPRDDAQAANFMAHFAPDQACSTKHSSQTLLHSELVRNFLCQCSAHEATLMHLHLNDYVDCFSERGSRGNFVLHYLINKMCHYGHRVRALEDETLEDKREMKEVFMENMERLTAWKKSRQSNQGVVPGGNLEDYVQPPEEEWYLRSNRVFAHQTYVSIEEFPFESLDVLSEFEDSRISALACFCHVFS</sequence>
<dbReference type="Proteomes" id="UP000823749">
    <property type="component" value="Chromosome 8"/>
</dbReference>
<dbReference type="AlphaFoldDB" id="A0AAV6JB41"/>
<comment type="caution">
    <text evidence="1">The sequence shown here is derived from an EMBL/GenBank/DDBJ whole genome shotgun (WGS) entry which is preliminary data.</text>
</comment>
<gene>
    <name evidence="1" type="ORF">RHGRI_024341</name>
</gene>
<evidence type="ECO:0000313" key="2">
    <source>
        <dbReference type="Proteomes" id="UP000823749"/>
    </source>
</evidence>
<organism evidence="1 2">
    <name type="scientific">Rhododendron griersonianum</name>
    <dbReference type="NCBI Taxonomy" id="479676"/>
    <lineage>
        <taxon>Eukaryota</taxon>
        <taxon>Viridiplantae</taxon>
        <taxon>Streptophyta</taxon>
        <taxon>Embryophyta</taxon>
        <taxon>Tracheophyta</taxon>
        <taxon>Spermatophyta</taxon>
        <taxon>Magnoliopsida</taxon>
        <taxon>eudicotyledons</taxon>
        <taxon>Gunneridae</taxon>
        <taxon>Pentapetalae</taxon>
        <taxon>asterids</taxon>
        <taxon>Ericales</taxon>
        <taxon>Ericaceae</taxon>
        <taxon>Ericoideae</taxon>
        <taxon>Rhodoreae</taxon>
        <taxon>Rhododendron</taxon>
    </lineage>
</organism>
<keyword evidence="2" id="KW-1185">Reference proteome</keyword>
<protein>
    <submittedName>
        <fullName evidence="1">Uncharacterized protein</fullName>
    </submittedName>
</protein>